<dbReference type="InterPro" id="IPR051637">
    <property type="entry name" value="Ank_repeat_dom-contain_49"/>
</dbReference>
<evidence type="ECO:0000313" key="6">
    <source>
        <dbReference type="Proteomes" id="UP000308671"/>
    </source>
</evidence>
<proteinExistence type="predicted"/>
<evidence type="ECO:0000256" key="4">
    <source>
        <dbReference type="SAM" id="MobiDB-lite"/>
    </source>
</evidence>
<feature type="repeat" description="ANK" evidence="3">
    <location>
        <begin position="174"/>
        <end position="206"/>
    </location>
</feature>
<protein>
    <submittedName>
        <fullName evidence="5">Uncharacterized protein</fullName>
    </submittedName>
</protein>
<gene>
    <name evidence="5" type="ORF">BGAL_0072g00160</name>
</gene>
<dbReference type="PANTHER" id="PTHR24180">
    <property type="entry name" value="CYCLIN-DEPENDENT KINASE INHIBITOR 2C-RELATED"/>
    <property type="match status" value="1"/>
</dbReference>
<dbReference type="PROSITE" id="PS50088">
    <property type="entry name" value="ANK_REPEAT"/>
    <property type="match status" value="3"/>
</dbReference>
<dbReference type="EMBL" id="PQXL01000072">
    <property type="protein sequence ID" value="THV52680.1"/>
    <property type="molecule type" value="Genomic_DNA"/>
</dbReference>
<dbReference type="Gene3D" id="1.25.40.20">
    <property type="entry name" value="Ankyrin repeat-containing domain"/>
    <property type="match status" value="3"/>
</dbReference>
<feature type="compositionally biased region" description="Basic and acidic residues" evidence="4">
    <location>
        <begin position="119"/>
        <end position="134"/>
    </location>
</feature>
<feature type="compositionally biased region" description="Basic and acidic residues" evidence="4">
    <location>
        <begin position="88"/>
        <end position="111"/>
    </location>
</feature>
<dbReference type="PANTHER" id="PTHR24180:SF45">
    <property type="entry name" value="POLY [ADP-RIBOSE] POLYMERASE TANKYRASE"/>
    <property type="match status" value="1"/>
</dbReference>
<dbReference type="SMART" id="SM00248">
    <property type="entry name" value="ANK"/>
    <property type="match status" value="6"/>
</dbReference>
<accession>A0A4S8R566</accession>
<keyword evidence="1" id="KW-0677">Repeat</keyword>
<dbReference type="Pfam" id="PF12796">
    <property type="entry name" value="Ank_2"/>
    <property type="match status" value="2"/>
</dbReference>
<evidence type="ECO:0000256" key="2">
    <source>
        <dbReference type="ARBA" id="ARBA00023043"/>
    </source>
</evidence>
<keyword evidence="6" id="KW-1185">Reference proteome</keyword>
<dbReference type="Pfam" id="PF00023">
    <property type="entry name" value="Ank"/>
    <property type="match status" value="1"/>
</dbReference>
<dbReference type="AlphaFoldDB" id="A0A4S8R566"/>
<dbReference type="InterPro" id="IPR002110">
    <property type="entry name" value="Ankyrin_rpt"/>
</dbReference>
<dbReference type="SUPFAM" id="SSF48403">
    <property type="entry name" value="Ankyrin repeat"/>
    <property type="match status" value="1"/>
</dbReference>
<organism evidence="5 6">
    <name type="scientific">Botrytis galanthina</name>
    <dbReference type="NCBI Taxonomy" id="278940"/>
    <lineage>
        <taxon>Eukaryota</taxon>
        <taxon>Fungi</taxon>
        <taxon>Dikarya</taxon>
        <taxon>Ascomycota</taxon>
        <taxon>Pezizomycotina</taxon>
        <taxon>Leotiomycetes</taxon>
        <taxon>Helotiales</taxon>
        <taxon>Sclerotiniaceae</taxon>
        <taxon>Botrytis</taxon>
    </lineage>
</organism>
<evidence type="ECO:0000256" key="3">
    <source>
        <dbReference type="PROSITE-ProRule" id="PRU00023"/>
    </source>
</evidence>
<comment type="caution">
    <text evidence="5">The sequence shown here is derived from an EMBL/GenBank/DDBJ whole genome shotgun (WGS) entry which is preliminary data.</text>
</comment>
<dbReference type="OrthoDB" id="20872at2759"/>
<sequence>MADLTSNYPGDKSEETILPYEQEASAPPHDTQAIASISVEQRKDESLKSLELPQGSSNTGDSFEGLNERQPNDSIDDARPVSNSGGKQDGETSDAAKSHVEDSDLLIEKSHTVGMESEVTEKEDEHEHNDETESLRNSSPETNKRLLDAAQEGDEEGVRRALVKGAEIETRNTLGETALHLACRFSHEHIVTLLLKVGANIEARDNDGWTPLISAICQEASMDILRLLFDQEKHPDIDARSESGWTALMYACWNTDSAVVNFLLSRKPDTNFSDYAGSTALTLACGNSTAEIVSALLKARADVNAQNGNGDTPLILASRWRDANMVSNILEYNPDISKVGDDGVTALHRVMWNEKKDEIVPLLVQAPGVDINAKDSEK</sequence>
<name>A0A4S8R566_9HELO</name>
<keyword evidence="2 3" id="KW-0040">ANK repeat</keyword>
<feature type="repeat" description="ANK" evidence="3">
    <location>
        <begin position="276"/>
        <end position="308"/>
    </location>
</feature>
<reference evidence="5 6" key="1">
    <citation type="submission" date="2017-12" db="EMBL/GenBank/DDBJ databases">
        <title>Comparative genomics of Botrytis spp.</title>
        <authorList>
            <person name="Valero-Jimenez C.A."/>
            <person name="Tapia P."/>
            <person name="Veloso J."/>
            <person name="Silva-Moreno E."/>
            <person name="Staats M."/>
            <person name="Valdes J.H."/>
            <person name="Van Kan J.A.L."/>
        </authorList>
    </citation>
    <scope>NUCLEOTIDE SEQUENCE [LARGE SCALE GENOMIC DNA]</scope>
    <source>
        <strain evidence="5 6">MUCL435</strain>
    </source>
</reference>
<feature type="compositionally biased region" description="Basic and acidic residues" evidence="4">
    <location>
        <begin position="66"/>
        <end position="79"/>
    </location>
</feature>
<evidence type="ECO:0000313" key="5">
    <source>
        <dbReference type="EMBL" id="THV52680.1"/>
    </source>
</evidence>
<dbReference type="Proteomes" id="UP000308671">
    <property type="component" value="Unassembled WGS sequence"/>
</dbReference>
<dbReference type="PROSITE" id="PS50297">
    <property type="entry name" value="ANK_REP_REGION"/>
    <property type="match status" value="2"/>
</dbReference>
<feature type="region of interest" description="Disordered" evidence="4">
    <location>
        <begin position="1"/>
        <end position="143"/>
    </location>
</feature>
<feature type="repeat" description="ANK" evidence="3">
    <location>
        <begin position="243"/>
        <end position="275"/>
    </location>
</feature>
<dbReference type="InterPro" id="IPR036770">
    <property type="entry name" value="Ankyrin_rpt-contain_sf"/>
</dbReference>
<evidence type="ECO:0000256" key="1">
    <source>
        <dbReference type="ARBA" id="ARBA00022737"/>
    </source>
</evidence>